<dbReference type="AlphaFoldDB" id="A0A917TLN8"/>
<dbReference type="Proteomes" id="UP000608890">
    <property type="component" value="Unassembled WGS sequence"/>
</dbReference>
<reference evidence="1" key="1">
    <citation type="journal article" date="2014" name="Int. J. Syst. Evol. Microbiol.">
        <title>Complete genome sequence of Corynebacterium casei LMG S-19264T (=DSM 44701T), isolated from a smear-ripened cheese.</title>
        <authorList>
            <consortium name="US DOE Joint Genome Institute (JGI-PGF)"/>
            <person name="Walter F."/>
            <person name="Albersmeier A."/>
            <person name="Kalinowski J."/>
            <person name="Ruckert C."/>
        </authorList>
    </citation>
    <scope>NUCLEOTIDE SEQUENCE</scope>
    <source>
        <strain evidence="1">CGMCC 4.7312</strain>
    </source>
</reference>
<keyword evidence="2" id="KW-1185">Reference proteome</keyword>
<sequence>MTDVDMLREAATHLRALAAVVGNPNPYARPDLNAALADWLEAEADHHEARDRVVDAATDSGEWYVRLSASTLPQAVAVARVVLGGQP</sequence>
<organism evidence="1 2">
    <name type="scientific">Micromonospora sonchi</name>
    <dbReference type="NCBI Taxonomy" id="1763543"/>
    <lineage>
        <taxon>Bacteria</taxon>
        <taxon>Bacillati</taxon>
        <taxon>Actinomycetota</taxon>
        <taxon>Actinomycetes</taxon>
        <taxon>Micromonosporales</taxon>
        <taxon>Micromonosporaceae</taxon>
        <taxon>Micromonospora</taxon>
    </lineage>
</organism>
<gene>
    <name evidence="1" type="ORF">GCM10011608_09290</name>
</gene>
<evidence type="ECO:0000313" key="2">
    <source>
        <dbReference type="Proteomes" id="UP000608890"/>
    </source>
</evidence>
<protein>
    <submittedName>
        <fullName evidence="1">Uncharacterized protein</fullName>
    </submittedName>
</protein>
<accession>A0A917TLN8</accession>
<evidence type="ECO:0000313" key="1">
    <source>
        <dbReference type="EMBL" id="GGM26611.1"/>
    </source>
</evidence>
<name>A0A917TLN8_9ACTN</name>
<proteinExistence type="predicted"/>
<comment type="caution">
    <text evidence="1">The sequence shown here is derived from an EMBL/GenBank/DDBJ whole genome shotgun (WGS) entry which is preliminary data.</text>
</comment>
<reference evidence="1" key="2">
    <citation type="submission" date="2020-09" db="EMBL/GenBank/DDBJ databases">
        <authorList>
            <person name="Sun Q."/>
            <person name="Zhou Y."/>
        </authorList>
    </citation>
    <scope>NUCLEOTIDE SEQUENCE</scope>
    <source>
        <strain evidence="1">CGMCC 4.7312</strain>
    </source>
</reference>
<dbReference type="EMBL" id="BMNB01000003">
    <property type="protein sequence ID" value="GGM26611.1"/>
    <property type="molecule type" value="Genomic_DNA"/>
</dbReference>
<dbReference type="RefSeq" id="WP_189040976.1">
    <property type="nucleotide sequence ID" value="NZ_BMNB01000003.1"/>
</dbReference>